<keyword evidence="2" id="KW-1185">Reference proteome</keyword>
<protein>
    <submittedName>
        <fullName evidence="1">Uncharacterized protein</fullName>
    </submittedName>
</protein>
<feature type="non-terminal residue" evidence="1">
    <location>
        <position position="1"/>
    </location>
</feature>
<evidence type="ECO:0000313" key="2">
    <source>
        <dbReference type="Proteomes" id="UP001642464"/>
    </source>
</evidence>
<dbReference type="EMBL" id="CAXAMM010015780">
    <property type="protein sequence ID" value="CAK9037133.1"/>
    <property type="molecule type" value="Genomic_DNA"/>
</dbReference>
<name>A0ABP0LDT3_9DINO</name>
<reference evidence="1 2" key="1">
    <citation type="submission" date="2024-02" db="EMBL/GenBank/DDBJ databases">
        <authorList>
            <person name="Chen Y."/>
            <person name="Shah S."/>
            <person name="Dougan E. K."/>
            <person name="Thang M."/>
            <person name="Chan C."/>
        </authorList>
    </citation>
    <scope>NUCLEOTIDE SEQUENCE [LARGE SCALE GENOMIC DNA]</scope>
</reference>
<comment type="caution">
    <text evidence="1">The sequence shown here is derived from an EMBL/GenBank/DDBJ whole genome shotgun (WGS) entry which is preliminary data.</text>
</comment>
<sequence>TCVNSSPVATGPVESRRSRSWFLGFAWTKREVTTKCGRSHTEFGWFGSSHPGRARGSDVTFGEPVSSFLRDRDRLFKVFIGRNLEKEKWRRLFEKCQLGLLDEP</sequence>
<evidence type="ECO:0000313" key="1">
    <source>
        <dbReference type="EMBL" id="CAK9037133.1"/>
    </source>
</evidence>
<organism evidence="1 2">
    <name type="scientific">Durusdinium trenchii</name>
    <dbReference type="NCBI Taxonomy" id="1381693"/>
    <lineage>
        <taxon>Eukaryota</taxon>
        <taxon>Sar</taxon>
        <taxon>Alveolata</taxon>
        <taxon>Dinophyceae</taxon>
        <taxon>Suessiales</taxon>
        <taxon>Symbiodiniaceae</taxon>
        <taxon>Durusdinium</taxon>
    </lineage>
</organism>
<gene>
    <name evidence="1" type="ORF">SCF082_LOCUS22016</name>
</gene>
<accession>A0ABP0LDT3</accession>
<dbReference type="Proteomes" id="UP001642464">
    <property type="component" value="Unassembled WGS sequence"/>
</dbReference>
<proteinExistence type="predicted"/>